<dbReference type="GO" id="GO:0005634">
    <property type="term" value="C:nucleus"/>
    <property type="evidence" value="ECO:0007669"/>
    <property type="project" value="UniProtKB-SubCell"/>
</dbReference>
<dbReference type="SMART" id="SM01019">
    <property type="entry name" value="B3"/>
    <property type="match status" value="1"/>
</dbReference>
<gene>
    <name evidence="10" type="primary">LOC111308279</name>
</gene>
<reference evidence="10" key="1">
    <citation type="submission" date="2025-08" db="UniProtKB">
        <authorList>
            <consortium name="RefSeq"/>
        </authorList>
    </citation>
    <scope>IDENTIFICATION</scope>
    <source>
        <tissue evidence="10">Fruit stalk</tissue>
    </source>
</reference>
<dbReference type="AlphaFoldDB" id="A0A6P6AC10"/>
<keyword evidence="3" id="KW-0238">DNA-binding</keyword>
<dbReference type="PANTHER" id="PTHR31391:SF101">
    <property type="entry name" value="B3 DOMAIN-CONTAINING PROTEIN OS01G0234100"/>
    <property type="match status" value="1"/>
</dbReference>
<dbReference type="InterPro" id="IPR003340">
    <property type="entry name" value="B3_DNA-bd"/>
</dbReference>
<evidence type="ECO:0000313" key="9">
    <source>
        <dbReference type="Proteomes" id="UP000515121"/>
    </source>
</evidence>
<keyword evidence="6" id="KW-0175">Coiled coil</keyword>
<evidence type="ECO:0000256" key="3">
    <source>
        <dbReference type="ARBA" id="ARBA00023125"/>
    </source>
</evidence>
<keyword evidence="4" id="KW-0804">Transcription</keyword>
<dbReference type="PANTHER" id="PTHR31391">
    <property type="entry name" value="B3 DOMAIN-CONTAINING PROTEIN OS11G0197600-RELATED"/>
    <property type="match status" value="1"/>
</dbReference>
<organism evidence="9 10">
    <name type="scientific">Durio zibethinus</name>
    <name type="common">Durian</name>
    <dbReference type="NCBI Taxonomy" id="66656"/>
    <lineage>
        <taxon>Eukaryota</taxon>
        <taxon>Viridiplantae</taxon>
        <taxon>Streptophyta</taxon>
        <taxon>Embryophyta</taxon>
        <taxon>Tracheophyta</taxon>
        <taxon>Spermatophyta</taxon>
        <taxon>Magnoliopsida</taxon>
        <taxon>eudicotyledons</taxon>
        <taxon>Gunneridae</taxon>
        <taxon>Pentapetalae</taxon>
        <taxon>rosids</taxon>
        <taxon>malvids</taxon>
        <taxon>Malvales</taxon>
        <taxon>Malvaceae</taxon>
        <taxon>Helicteroideae</taxon>
        <taxon>Durio</taxon>
    </lineage>
</organism>
<keyword evidence="9" id="KW-1185">Reference proteome</keyword>
<dbReference type="Proteomes" id="UP000515121">
    <property type="component" value="Unplaced"/>
</dbReference>
<feature type="coiled-coil region" evidence="6">
    <location>
        <begin position="408"/>
        <end position="449"/>
    </location>
</feature>
<evidence type="ECO:0000256" key="5">
    <source>
        <dbReference type="ARBA" id="ARBA00023242"/>
    </source>
</evidence>
<comment type="subcellular location">
    <subcellularLocation>
        <location evidence="1">Nucleus</location>
    </subcellularLocation>
</comment>
<evidence type="ECO:0000256" key="6">
    <source>
        <dbReference type="SAM" id="Coils"/>
    </source>
</evidence>
<dbReference type="PROSITE" id="PS50863">
    <property type="entry name" value="B3"/>
    <property type="match status" value="1"/>
</dbReference>
<dbReference type="InterPro" id="IPR044837">
    <property type="entry name" value="REM16-like"/>
</dbReference>
<dbReference type="InterPro" id="IPR015300">
    <property type="entry name" value="DNA-bd_pseudobarrel_sf"/>
</dbReference>
<evidence type="ECO:0000256" key="2">
    <source>
        <dbReference type="ARBA" id="ARBA00023015"/>
    </source>
</evidence>
<proteinExistence type="predicted"/>
<feature type="region of interest" description="Disordered" evidence="7">
    <location>
        <begin position="13"/>
        <end position="32"/>
    </location>
</feature>
<sequence>MMMNMNMKIKVKEEEREHKQMQGESSVDEEENDHLPISQLFQLLQQRHRRPLHSSSTPMEIHDYPQKAARCKRKMPTDKHSNDHVVRALPAVKRKAEEAWAKSSVIERAEEVQANLSAEFPSFFKIMIPSIVCRGFWMSLPKEFCQFNLPSHDTTVTLVDESGKEYRINFLVQRRALSGGWKKFSTEHSLLVGDALVFHLIRPSKFKVYIVRVNGLAEVDAALGLLRLENSAKQTGIRKNSSKPFPQDIDQYEVHSNSLSYLRAEENQSENGSLDIGSSEVEGIRSSPELNAEFKQLRGTEKFTILVNGLALDSTLSERLRKKYYELCCSQKSFLHENLHKNINCTLAADIIIETVKIADAIRASMSSTSQADFVARENTLSGFEFMGMDVGFLRNRVQRLLTLAFESKTEERKYKEAKLEKAYAEREARSLELELLVKKKEMHRLDAEVQALKVNAKRHKLMFEAAANAPW</sequence>
<dbReference type="SUPFAM" id="SSF101936">
    <property type="entry name" value="DNA-binding pseudobarrel domain"/>
    <property type="match status" value="1"/>
</dbReference>
<name>A0A6P6AC10_DURZI</name>
<accession>A0A6P6AC10</accession>
<dbReference type="Pfam" id="PF02362">
    <property type="entry name" value="B3"/>
    <property type="match status" value="1"/>
</dbReference>
<dbReference type="Gene3D" id="2.40.330.10">
    <property type="entry name" value="DNA-binding pseudobarrel domain"/>
    <property type="match status" value="1"/>
</dbReference>
<dbReference type="KEGG" id="dzi:111308279"/>
<dbReference type="RefSeq" id="XP_022762331.1">
    <property type="nucleotide sequence ID" value="XM_022906596.1"/>
</dbReference>
<evidence type="ECO:0000313" key="10">
    <source>
        <dbReference type="RefSeq" id="XP_022762331.1"/>
    </source>
</evidence>
<evidence type="ECO:0000256" key="1">
    <source>
        <dbReference type="ARBA" id="ARBA00004123"/>
    </source>
</evidence>
<keyword evidence="5" id="KW-0539">Nucleus</keyword>
<evidence type="ECO:0000256" key="4">
    <source>
        <dbReference type="ARBA" id="ARBA00023163"/>
    </source>
</evidence>
<dbReference type="CDD" id="cd10017">
    <property type="entry name" value="B3_DNA"/>
    <property type="match status" value="1"/>
</dbReference>
<evidence type="ECO:0000259" key="8">
    <source>
        <dbReference type="PROSITE" id="PS50863"/>
    </source>
</evidence>
<keyword evidence="2" id="KW-0805">Transcription regulation</keyword>
<feature type="domain" description="TF-B3" evidence="8">
    <location>
        <begin position="123"/>
        <end position="214"/>
    </location>
</feature>
<protein>
    <submittedName>
        <fullName evidence="10">B3 domain-containing protein Os01g0234100-like</fullName>
    </submittedName>
</protein>
<dbReference type="GO" id="GO:0003677">
    <property type="term" value="F:DNA binding"/>
    <property type="evidence" value="ECO:0007669"/>
    <property type="project" value="UniProtKB-KW"/>
</dbReference>
<dbReference type="GeneID" id="111308279"/>
<dbReference type="OrthoDB" id="1909330at2759"/>
<evidence type="ECO:0000256" key="7">
    <source>
        <dbReference type="SAM" id="MobiDB-lite"/>
    </source>
</evidence>